<dbReference type="AlphaFoldDB" id="A0A9E6PQC8"/>
<dbReference type="EMBL" id="CP077093">
    <property type="protein sequence ID" value="QXI31147.1"/>
    <property type="molecule type" value="Genomic_DNA"/>
</dbReference>
<evidence type="ECO:0000313" key="1">
    <source>
        <dbReference type="EMBL" id="QXI31147.1"/>
    </source>
</evidence>
<dbReference type="KEGG" id="pvw:HU752_014925"/>
<organism evidence="1 2">
    <name type="scientific">Pseudomonas vanderleydeniana</name>
    <dbReference type="NCBI Taxonomy" id="2745495"/>
    <lineage>
        <taxon>Bacteria</taxon>
        <taxon>Pseudomonadati</taxon>
        <taxon>Pseudomonadota</taxon>
        <taxon>Gammaproteobacteria</taxon>
        <taxon>Pseudomonadales</taxon>
        <taxon>Pseudomonadaceae</taxon>
        <taxon>Pseudomonas</taxon>
    </lineage>
</organism>
<reference evidence="1 2" key="1">
    <citation type="journal article" date="2020" name="Microorganisms">
        <title>Reliable Identification of Environmental Pseudomonas Isolates Using the rpoD Gene.</title>
        <authorList>
            <consortium name="The Broad Institute Genome Sequencing Platform"/>
            <person name="Girard L."/>
            <person name="Lood C."/>
            <person name="Rokni-Zadeh H."/>
            <person name="van Noort V."/>
            <person name="Lavigne R."/>
            <person name="De Mot R."/>
        </authorList>
    </citation>
    <scope>NUCLEOTIDE SEQUENCE [LARGE SCALE GENOMIC DNA]</scope>
    <source>
        <strain evidence="1 2">RW8P3</strain>
    </source>
</reference>
<dbReference type="Proteomes" id="UP000634530">
    <property type="component" value="Chromosome"/>
</dbReference>
<gene>
    <name evidence="1" type="ORF">HU752_014925</name>
</gene>
<evidence type="ECO:0000313" key="2">
    <source>
        <dbReference type="Proteomes" id="UP000634530"/>
    </source>
</evidence>
<name>A0A9E6PQC8_9PSED</name>
<dbReference type="RefSeq" id="WP_186685600.1">
    <property type="nucleotide sequence ID" value="NZ_CP077093.1"/>
</dbReference>
<sequence length="132" mass="14852">MSLEMFLEADSALTLPILEQVLVKAGAEEVYWEDGLLKAYFTSGISVWAEERNEDFELYAEDAKGMDFPVSVYCNLRIKGPEPKGHSSMEDLDNVAQGIAQACSACFVISFQFETTVYWRNAAGLHRQWTRG</sequence>
<proteinExistence type="predicted"/>
<protein>
    <submittedName>
        <fullName evidence="1">Uncharacterized protein</fullName>
    </submittedName>
</protein>
<accession>A0A9E6PQC8</accession>
<reference evidence="1 2" key="2">
    <citation type="journal article" date="2021" name="Microorganisms">
        <title>The Ever-Expanding Pseudomonas Genus: Description of 43 New Species and Partition of the Pseudomonas putida Group.</title>
        <authorList>
            <person name="Girard L."/>
            <person name="Lood C."/>
            <person name="Hofte M."/>
            <person name="Vandamme P."/>
            <person name="Rokni-Zadeh H."/>
            <person name="van Noort V."/>
            <person name="Lavigne R."/>
            <person name="De Mot R."/>
        </authorList>
    </citation>
    <scope>NUCLEOTIDE SEQUENCE [LARGE SCALE GENOMIC DNA]</scope>
    <source>
        <strain evidence="1 2">RW8P3</strain>
    </source>
</reference>
<keyword evidence="2" id="KW-1185">Reference proteome</keyword>